<name>A0A1I5QXG9_9BACT</name>
<dbReference type="EMBL" id="FOXH01000003">
    <property type="protein sequence ID" value="SFP50787.1"/>
    <property type="molecule type" value="Genomic_DNA"/>
</dbReference>
<dbReference type="SUPFAM" id="SSF53474">
    <property type="entry name" value="alpha/beta-Hydrolases"/>
    <property type="match status" value="1"/>
</dbReference>
<dbReference type="RefSeq" id="WP_092014785.1">
    <property type="nucleotide sequence ID" value="NZ_FOXH01000003.1"/>
</dbReference>
<proteinExistence type="predicted"/>
<dbReference type="PANTHER" id="PTHR43798">
    <property type="entry name" value="MONOACYLGLYCEROL LIPASE"/>
    <property type="match status" value="1"/>
</dbReference>
<dbReference type="InterPro" id="IPR029058">
    <property type="entry name" value="AB_hydrolase_fold"/>
</dbReference>
<reference evidence="3 4" key="1">
    <citation type="submission" date="2016-10" db="EMBL/GenBank/DDBJ databases">
        <authorList>
            <person name="de Groot N.N."/>
        </authorList>
    </citation>
    <scope>NUCLEOTIDE SEQUENCE [LARGE SCALE GENOMIC DNA]</scope>
    <source>
        <strain evidence="4">E92,LMG 26720,CCM 7988</strain>
    </source>
</reference>
<organism evidence="3 4">
    <name type="scientific">Pseudarcicella hirudinis</name>
    <dbReference type="NCBI Taxonomy" id="1079859"/>
    <lineage>
        <taxon>Bacteria</taxon>
        <taxon>Pseudomonadati</taxon>
        <taxon>Bacteroidota</taxon>
        <taxon>Cytophagia</taxon>
        <taxon>Cytophagales</taxon>
        <taxon>Flectobacillaceae</taxon>
        <taxon>Pseudarcicella</taxon>
    </lineage>
</organism>
<dbReference type="Pfam" id="PF00561">
    <property type="entry name" value="Abhydrolase_1"/>
    <property type="match status" value="1"/>
</dbReference>
<dbReference type="Gene3D" id="3.40.50.1820">
    <property type="entry name" value="alpha/beta hydrolase"/>
    <property type="match status" value="1"/>
</dbReference>
<gene>
    <name evidence="3" type="ORF">SAMN04515674_103408</name>
</gene>
<accession>A0A1I5QXG9</accession>
<dbReference type="OrthoDB" id="5416147at2"/>
<dbReference type="PANTHER" id="PTHR43798:SF31">
    <property type="entry name" value="AB HYDROLASE SUPERFAMILY PROTEIN YCLE"/>
    <property type="match status" value="1"/>
</dbReference>
<evidence type="ECO:0000313" key="3">
    <source>
        <dbReference type="EMBL" id="SFP50787.1"/>
    </source>
</evidence>
<evidence type="ECO:0000256" key="1">
    <source>
        <dbReference type="ARBA" id="ARBA00022801"/>
    </source>
</evidence>
<feature type="domain" description="AB hydrolase-1" evidence="2">
    <location>
        <begin position="80"/>
        <end position="303"/>
    </location>
</feature>
<dbReference type="InterPro" id="IPR000073">
    <property type="entry name" value="AB_hydrolase_1"/>
</dbReference>
<dbReference type="STRING" id="1079859.SAMN04515674_103408"/>
<sequence length="332" mass="37192">MKNFIKVLFGLAIFLVIGYMAGPKPEAPKFETKTFVLPDALPDLEKQINEEELLVKGLRPDNQARIVWADSSQKVKTKIALLYIHGFSASQGEGDPVHRDLAKKFGANLYLARLADHGIDLGDSTMNHVTSDDYVNSAEKALAIAKKIGDEVIVVGTSFGGALTLYLASKHPEIKSIVLYSPCIKVYDKNAELLDNHWGRQLAKLVTGSETRVINSPSAKYSQYWSTRYDINGVIALQNFLTHAMNKETFEKVKCPVFLAYWYKNEEEQDKVVSVPAMLKMYDELGVPLKLKKKEAFPNAGHHVLASYVVSKDYQGVERETEAFLKEVLSYK</sequence>
<dbReference type="AlphaFoldDB" id="A0A1I5QXG9"/>
<keyword evidence="4" id="KW-1185">Reference proteome</keyword>
<evidence type="ECO:0000259" key="2">
    <source>
        <dbReference type="Pfam" id="PF00561"/>
    </source>
</evidence>
<protein>
    <submittedName>
        <fullName evidence="3">Esterase/lipase</fullName>
    </submittedName>
</protein>
<evidence type="ECO:0000313" key="4">
    <source>
        <dbReference type="Proteomes" id="UP000199306"/>
    </source>
</evidence>
<dbReference type="InterPro" id="IPR050266">
    <property type="entry name" value="AB_hydrolase_sf"/>
</dbReference>
<dbReference type="GO" id="GO:0016787">
    <property type="term" value="F:hydrolase activity"/>
    <property type="evidence" value="ECO:0007669"/>
    <property type="project" value="UniProtKB-KW"/>
</dbReference>
<dbReference type="Proteomes" id="UP000199306">
    <property type="component" value="Unassembled WGS sequence"/>
</dbReference>
<dbReference type="GO" id="GO:0016020">
    <property type="term" value="C:membrane"/>
    <property type="evidence" value="ECO:0007669"/>
    <property type="project" value="TreeGrafter"/>
</dbReference>
<keyword evidence="1" id="KW-0378">Hydrolase</keyword>